<comment type="caution">
    <text evidence="12">Lacks conserved residue(s) required for the propagation of feature annotation.</text>
</comment>
<feature type="domain" description="Laminin EGF-like" evidence="15">
    <location>
        <begin position="1154"/>
        <end position="1200"/>
    </location>
</feature>
<feature type="coiled-coil region" evidence="13">
    <location>
        <begin position="1584"/>
        <end position="1674"/>
    </location>
</feature>
<evidence type="ECO:0000256" key="8">
    <source>
        <dbReference type="ARBA" id="ARBA00023054"/>
    </source>
</evidence>
<feature type="domain" description="Laminin EGF-like" evidence="15">
    <location>
        <begin position="850"/>
        <end position="895"/>
    </location>
</feature>
<evidence type="ECO:0000256" key="14">
    <source>
        <dbReference type="SAM" id="SignalP"/>
    </source>
</evidence>
<dbReference type="FunFam" id="2.10.25.10:FF:000065">
    <property type="entry name" value="Laminin subunit beta 1"/>
    <property type="match status" value="1"/>
</dbReference>
<dbReference type="Pfam" id="PF21199">
    <property type="entry name" value="LAMININ_IV_B"/>
    <property type="match status" value="1"/>
</dbReference>
<dbReference type="PROSITE" id="PS51117">
    <property type="entry name" value="LAMININ_NTER"/>
    <property type="match status" value="1"/>
</dbReference>
<dbReference type="PANTHER" id="PTHR10574:SF375">
    <property type="entry name" value="LAMININ SUBUNIT BETA-1"/>
    <property type="match status" value="1"/>
</dbReference>
<organism evidence="18 19">
    <name type="scientific">Polypedilum vanderplanki</name>
    <name type="common">Sleeping chironomid midge</name>
    <dbReference type="NCBI Taxonomy" id="319348"/>
    <lineage>
        <taxon>Eukaryota</taxon>
        <taxon>Metazoa</taxon>
        <taxon>Ecdysozoa</taxon>
        <taxon>Arthropoda</taxon>
        <taxon>Hexapoda</taxon>
        <taxon>Insecta</taxon>
        <taxon>Pterygota</taxon>
        <taxon>Neoptera</taxon>
        <taxon>Endopterygota</taxon>
        <taxon>Diptera</taxon>
        <taxon>Nematocera</taxon>
        <taxon>Chironomoidea</taxon>
        <taxon>Chironomidae</taxon>
        <taxon>Chironominae</taxon>
        <taxon>Polypedilum</taxon>
        <taxon>Polypedilum</taxon>
    </lineage>
</organism>
<feature type="disulfide bond" evidence="12">
    <location>
        <begin position="521"/>
        <end position="535"/>
    </location>
</feature>
<dbReference type="GO" id="GO:0043256">
    <property type="term" value="C:laminin complex"/>
    <property type="evidence" value="ECO:0007669"/>
    <property type="project" value="TreeGrafter"/>
</dbReference>
<dbReference type="GO" id="GO:0016477">
    <property type="term" value="P:cell migration"/>
    <property type="evidence" value="ECO:0007669"/>
    <property type="project" value="TreeGrafter"/>
</dbReference>
<evidence type="ECO:0000256" key="13">
    <source>
        <dbReference type="SAM" id="Coils"/>
    </source>
</evidence>
<gene>
    <name evidence="18" type="ORF">PVAND_011397</name>
</gene>
<dbReference type="Gene3D" id="2.10.25.10">
    <property type="entry name" value="Laminin"/>
    <property type="match status" value="11"/>
</dbReference>
<feature type="disulfide bond" evidence="12">
    <location>
        <begin position="1156"/>
        <end position="1173"/>
    </location>
</feature>
<keyword evidence="5" id="KW-0677">Repeat</keyword>
<dbReference type="OrthoDB" id="5985440at2759"/>
<feature type="disulfide bond" evidence="12">
    <location>
        <begin position="823"/>
        <end position="832"/>
    </location>
</feature>
<evidence type="ECO:0000259" key="17">
    <source>
        <dbReference type="PROSITE" id="PS51117"/>
    </source>
</evidence>
<dbReference type="PROSITE" id="PS01248">
    <property type="entry name" value="EGF_LAM_1"/>
    <property type="match status" value="5"/>
</dbReference>
<dbReference type="CDD" id="cd00055">
    <property type="entry name" value="EGF_Lam"/>
    <property type="match status" value="13"/>
</dbReference>
<evidence type="ECO:0000256" key="5">
    <source>
        <dbReference type="ARBA" id="ARBA00022737"/>
    </source>
</evidence>
<feature type="domain" description="Laminin EGF-like" evidence="15">
    <location>
        <begin position="802"/>
        <end position="849"/>
    </location>
</feature>
<feature type="disulfide bond" evidence="12">
    <location>
        <begin position="1108"/>
        <end position="1125"/>
    </location>
</feature>
<evidence type="ECO:0000259" key="16">
    <source>
        <dbReference type="PROSITE" id="PS51116"/>
    </source>
</evidence>
<dbReference type="GO" id="GO:0007411">
    <property type="term" value="P:axon guidance"/>
    <property type="evidence" value="ECO:0007669"/>
    <property type="project" value="TreeGrafter"/>
</dbReference>
<dbReference type="GO" id="GO:0009888">
    <property type="term" value="P:tissue development"/>
    <property type="evidence" value="ECO:0007669"/>
    <property type="project" value="TreeGrafter"/>
</dbReference>
<feature type="domain" description="Laminin EGF-like" evidence="15">
    <location>
        <begin position="896"/>
        <end position="945"/>
    </location>
</feature>
<dbReference type="SMART" id="SM00180">
    <property type="entry name" value="EGF_Lam"/>
    <property type="match status" value="13"/>
</dbReference>
<dbReference type="InterPro" id="IPR050440">
    <property type="entry name" value="Laminin/Netrin_ECM"/>
</dbReference>
<dbReference type="FunFam" id="2.10.25.10:FF:000145">
    <property type="entry name" value="Laminin subunit beta 1"/>
    <property type="match status" value="1"/>
</dbReference>
<feature type="coiled-coil region" evidence="13">
    <location>
        <begin position="1266"/>
        <end position="1416"/>
    </location>
</feature>
<keyword evidence="7" id="KW-0130">Cell adhesion</keyword>
<feature type="disulfide bond" evidence="12">
    <location>
        <begin position="871"/>
        <end position="880"/>
    </location>
</feature>
<feature type="disulfide bond" evidence="12">
    <location>
        <begin position="1154"/>
        <end position="1166"/>
    </location>
</feature>
<feature type="domain" description="Laminin EGF-like" evidence="15">
    <location>
        <begin position="427"/>
        <end position="486"/>
    </location>
</feature>
<dbReference type="Gene3D" id="2.60.120.260">
    <property type="entry name" value="Galactose-binding domain-like"/>
    <property type="match status" value="1"/>
</dbReference>
<reference evidence="18" key="1">
    <citation type="submission" date="2021-03" db="EMBL/GenBank/DDBJ databases">
        <title>Chromosome level genome of the anhydrobiotic midge Polypedilum vanderplanki.</title>
        <authorList>
            <person name="Yoshida Y."/>
            <person name="Kikawada T."/>
            <person name="Gusev O."/>
        </authorList>
    </citation>
    <scope>NUCLEOTIDE SEQUENCE</scope>
    <source>
        <strain evidence="18">NIAS01</strain>
        <tissue evidence="18">Whole body or cell culture</tissue>
    </source>
</reference>
<evidence type="ECO:0000256" key="6">
    <source>
        <dbReference type="ARBA" id="ARBA00022869"/>
    </source>
</evidence>
<dbReference type="FunFam" id="2.10.25.10:FF:000130">
    <property type="entry name" value="Laminin subunit beta 1"/>
    <property type="match status" value="1"/>
</dbReference>
<feature type="domain" description="Laminin EGF-like" evidence="15">
    <location>
        <begin position="1106"/>
        <end position="1153"/>
    </location>
</feature>
<keyword evidence="10" id="KW-0325">Glycoprotein</keyword>
<keyword evidence="9 12" id="KW-1015">Disulfide bond</keyword>
<feature type="chain" id="PRO_5039891749" description="Laminin subunit beta-1" evidence="14">
    <location>
        <begin position="27"/>
        <end position="1799"/>
    </location>
</feature>
<dbReference type="Proteomes" id="UP001107558">
    <property type="component" value="Chromosome 1"/>
</dbReference>
<dbReference type="SMART" id="SM00136">
    <property type="entry name" value="LamNT"/>
    <property type="match status" value="1"/>
</dbReference>
<dbReference type="InterPro" id="IPR008211">
    <property type="entry name" value="Laminin_N"/>
</dbReference>
<feature type="domain" description="Laminin EGF-like" evidence="15">
    <location>
        <begin position="364"/>
        <end position="426"/>
    </location>
</feature>
<dbReference type="FunFam" id="2.10.25.10:FF:000084">
    <property type="entry name" value="Laminin subunit alpha 3"/>
    <property type="match status" value="1"/>
</dbReference>
<feature type="domain" description="Laminin EGF-like" evidence="15">
    <location>
        <begin position="487"/>
        <end position="537"/>
    </location>
</feature>
<evidence type="ECO:0000256" key="10">
    <source>
        <dbReference type="ARBA" id="ARBA00023180"/>
    </source>
</evidence>
<feature type="domain" description="Laminin N-terminal" evidence="17">
    <location>
        <begin position="61"/>
        <end position="300"/>
    </location>
</feature>
<feature type="disulfide bond" evidence="12">
    <location>
        <begin position="850"/>
        <end position="862"/>
    </location>
</feature>
<dbReference type="PROSITE" id="PS51116">
    <property type="entry name" value="LAMININ_IVB"/>
    <property type="match status" value="1"/>
</dbReference>
<dbReference type="Pfam" id="PF24973">
    <property type="entry name" value="EGF_LMN_ATRN"/>
    <property type="match status" value="2"/>
</dbReference>
<dbReference type="FunFam" id="2.170.300.10:FF:000001">
    <property type="entry name" value="Laminin subunit beta-1"/>
    <property type="match status" value="1"/>
</dbReference>
<dbReference type="FunFam" id="2.10.25.10:FF:000135">
    <property type="entry name" value="Laminin subunit beta 4"/>
    <property type="match status" value="1"/>
</dbReference>
<evidence type="ECO:0000256" key="4">
    <source>
        <dbReference type="ARBA" id="ARBA00022729"/>
    </source>
</evidence>
<evidence type="ECO:0000256" key="11">
    <source>
        <dbReference type="ARBA" id="ARBA00023292"/>
    </source>
</evidence>
<dbReference type="Pfam" id="PF00053">
    <property type="entry name" value="EGF_laminin"/>
    <property type="match status" value="11"/>
</dbReference>
<feature type="domain" description="Laminin EGF-like" evidence="15">
    <location>
        <begin position="1056"/>
        <end position="1105"/>
    </location>
</feature>
<keyword evidence="19" id="KW-1185">Reference proteome</keyword>
<dbReference type="FunFam" id="2.10.25.10:FF:000101">
    <property type="entry name" value="Laminin subunit beta 1"/>
    <property type="match status" value="1"/>
</dbReference>
<keyword evidence="11 12" id="KW-0424">Laminin EGF-like domain</keyword>
<evidence type="ECO:0000256" key="2">
    <source>
        <dbReference type="ARBA" id="ARBA00022525"/>
    </source>
</evidence>
<dbReference type="PRINTS" id="PR00011">
    <property type="entry name" value="EGFLAMININ"/>
</dbReference>
<dbReference type="InterPro" id="IPR013015">
    <property type="entry name" value="Laminin_IV_B"/>
</dbReference>
<feature type="disulfide bond" evidence="12">
    <location>
        <begin position="509"/>
        <end position="518"/>
    </location>
</feature>
<keyword evidence="6" id="KW-0084">Basement membrane</keyword>
<protein>
    <recommendedName>
        <fullName evidence="20">Laminin subunit beta-1</fullName>
    </recommendedName>
</protein>
<dbReference type="FunFam" id="2.10.25.10:FF:000011">
    <property type="entry name" value="Cadherin EGF LAG seven-pass G-type receptor"/>
    <property type="match status" value="2"/>
</dbReference>
<feature type="disulfide bond" evidence="12">
    <location>
        <begin position="852"/>
        <end position="869"/>
    </location>
</feature>
<comment type="caution">
    <text evidence="18">The sequence shown here is derived from an EMBL/GenBank/DDBJ whole genome shotgun (WGS) entry which is preliminary data.</text>
</comment>
<name>A0A9J6CIH2_POLVA</name>
<dbReference type="FunFam" id="2.10.25.10:FF:000280">
    <property type="entry name" value="Laminin subunit beta 4"/>
    <property type="match status" value="1"/>
</dbReference>
<evidence type="ECO:0000256" key="7">
    <source>
        <dbReference type="ARBA" id="ARBA00022889"/>
    </source>
</evidence>
<evidence type="ECO:0000313" key="19">
    <source>
        <dbReference type="Proteomes" id="UP001107558"/>
    </source>
</evidence>
<keyword evidence="8 13" id="KW-0175">Coiled coil</keyword>
<feature type="disulfide bond" evidence="12">
    <location>
        <begin position="394"/>
        <end position="403"/>
    </location>
</feature>
<feature type="disulfide bond" evidence="12">
    <location>
        <begin position="1175"/>
        <end position="1184"/>
    </location>
</feature>
<dbReference type="InterPro" id="IPR056863">
    <property type="entry name" value="LMN_ATRN_NET-like_EGF"/>
</dbReference>
<feature type="disulfide bond" evidence="12">
    <location>
        <begin position="915"/>
        <end position="924"/>
    </location>
</feature>
<feature type="disulfide bond" evidence="12">
    <location>
        <begin position="457"/>
        <end position="466"/>
    </location>
</feature>
<dbReference type="Gene3D" id="2.170.300.10">
    <property type="entry name" value="Tie2 ligand-binding domain superfamily"/>
    <property type="match status" value="1"/>
</dbReference>
<feature type="disulfide bond" evidence="12">
    <location>
        <begin position="1127"/>
        <end position="1136"/>
    </location>
</feature>
<dbReference type="InterPro" id="IPR002049">
    <property type="entry name" value="LE_dom"/>
</dbReference>
<keyword evidence="2" id="KW-0964">Secreted</keyword>
<dbReference type="SUPFAM" id="SSF58104">
    <property type="entry name" value="Methyl-accepting chemotaxis protein (MCP) signaling domain"/>
    <property type="match status" value="1"/>
</dbReference>
<feature type="disulfide bond" evidence="12">
    <location>
        <begin position="1078"/>
        <end position="1087"/>
    </location>
</feature>
<dbReference type="GO" id="GO:0034446">
    <property type="term" value="P:substrate adhesion-dependent cell spreading"/>
    <property type="evidence" value="ECO:0007669"/>
    <property type="project" value="TreeGrafter"/>
</dbReference>
<evidence type="ECO:0008006" key="20">
    <source>
        <dbReference type="Google" id="ProtNLM"/>
    </source>
</evidence>
<evidence type="ECO:0000259" key="15">
    <source>
        <dbReference type="PROSITE" id="PS50027"/>
    </source>
</evidence>
<evidence type="ECO:0000256" key="1">
    <source>
        <dbReference type="ARBA" id="ARBA00004302"/>
    </source>
</evidence>
<accession>A0A9J6CIH2</accession>
<sequence>MASLSFDVKQISLVILIFFMINIALCQNSQFQPQPRIRHQRPGISRTRPVQRTNPRLHPCEQSSCYPATGNLLIGRENRLTASSTCGLHEPERFCIVSHLEDKKCFLCETNQYTENNSQLNHRVGQIIYKFRPGTLENTWWQSENGKENVTIQLDLEAEFHFTHLIIVFATFRPAAMLIERSYDFGKSWHVYRYFASNCAESFPFALRESESKNITDVTCDQRYSSVEPSKNGEVIFRVLPPSMNIANPYADHVQNMLKMTNLRINFTKLHSLGDTLLDDRSEIQEKYYYAISNMVVRGSCSCYGHASRCLPLDGFETQNDMVHGRCECTHHTKGLNCEFCEDFFNDLPWKPALGKQTNACKKCNCNNHATSCHFDQAVYEHSGRVSGGVCDNCEHNTQGQHCEQCIPFFYRDPNEDIQSPYACKPCDCDPLGSLDDGICDSVSDAESEVEAGACHCKKNVKGRRCDVCKEGFWNLTAENPDGCEECTCNILGTVNNLGCNFYTGECTCKRLVMGKDCNQCMPETYGLSESRDGCTPCDCDPGGSLDNNCDVITGECKCRPYMQGRNCSEPKQNHFIPNLHIIVEAEGPNAICETQSSYNNCSVVIREQYPDRQTFTGPGFLKVYEGADISFTVDNVPKTMNYDVQLRYLPQQRSSWEDIRVSLIRPDAVEHDSGCYNINPLEEQEKTLRFNEYESSVIALSDLCLEEGKTYKFIVSFHRQNIYEPNTKAQILVDSLTLVPRIDVTTIFSGSSAGSLRRQDFEYYRCNDSYYDIALTAHADPKCQELINMAATLVYNGATPCDCNPTGSFSKKCEEHGGYCKCKPNVIGRQCDQCAPGTYGFSPNGCQACDCDSIGSKDNECHLTTGQCNCQPNTYGRECNQCQIGYWNFPDCQQCNCNGHATACDAKTGECLNCQDYTTGFHCDQCIAGYYGDPLLGSEIGCRPCRCPDTIASGHSHASQCLLISNNDVVCYCEPGYAGAKCDICDNNYYGNPDKPGGECKQCNCTNNIDLSRSGNCDARTGKCLQCLYDTDGDHCEHCRDGFYGDASRQDCRECDCDVLGTIAGKFCDRKTGQCPCLPNVVGARCDQCASNHWKIASGEGCEPCNCDETGSLSDQCNPYDGQCECKPGFGGRACDQCETNFWGDPNIECKPCDCDRYGSSSYQCDRVTGQCKCIKGIGGYKCDECDRGYLGEAPYCSPCGECFDNWDDILDELKKETDQIIEKAKLIKTQGATGAYTKEFEDVEKKIATIKGILESTTVSGRDIKKINEKVDKLRAHLEKSEASLKQTDADLDKLNEEMNLAGVEISNLEEKSEKIKALANALKENATTLQEANIEGALNLTRDAWTRVQGLSDIYKEVTDLNSEAERQCKRIENLISRQLENEGILAANDKQIEELQTSLNELISEIPDLNEQICDKRGEPCDALCGGAGCGKCGGISCEKGALTKAETALQYAKDTEKIIKEKDQQAEELIRKVSHAKTEAVEAHKKAKETFDKVEETYNSTETLLNEGRELITNLTNIIANNTASPVEIKDIAENILKLDLHLDPSEIKHLANNIDKTVAELENVDDIIDNTRHDLEMVEKLKTSATEAQKRANDVLKRATEVSKALEEAEASQNAARVAIKKANDDIASAKSDLEDINDDATKARASVDETAAAVDALQTKLNKLQRKFLKNSHDAKEVKTQADVAKDLSSVTHEKAKKLKNQYKYANDTLNSKAQSTEYARNKAQQLLQRASKITVDTNNKLKELRDMVSITTSNDDELVEMERKILRLNGEIDVYIQRIRDHADRYRTCTS</sequence>
<dbReference type="PROSITE" id="PS50027">
    <property type="entry name" value="EGF_LAM_2"/>
    <property type="match status" value="9"/>
</dbReference>
<dbReference type="GO" id="GO:0009887">
    <property type="term" value="P:animal organ morphogenesis"/>
    <property type="evidence" value="ECO:0007669"/>
    <property type="project" value="TreeGrafter"/>
</dbReference>
<dbReference type="GO" id="GO:0070831">
    <property type="term" value="P:basement membrane assembly"/>
    <property type="evidence" value="ECO:0007669"/>
    <property type="project" value="TreeGrafter"/>
</dbReference>
<feature type="disulfide bond" evidence="12">
    <location>
        <begin position="804"/>
        <end position="821"/>
    </location>
</feature>
<feature type="coiled-coil region" evidence="13">
    <location>
        <begin position="1457"/>
        <end position="1484"/>
    </location>
</feature>
<dbReference type="Gene3D" id="1.20.58.60">
    <property type="match status" value="1"/>
</dbReference>
<feature type="domain" description="Laminin IV type B" evidence="16">
    <location>
        <begin position="576"/>
        <end position="796"/>
    </location>
</feature>
<dbReference type="SUPFAM" id="SSF57196">
    <property type="entry name" value="EGF/Laminin"/>
    <property type="match status" value="13"/>
</dbReference>
<dbReference type="FunFam" id="2.10.25.10:FF:000090">
    <property type="entry name" value="laminin subunit alpha"/>
    <property type="match status" value="1"/>
</dbReference>
<evidence type="ECO:0000313" key="18">
    <source>
        <dbReference type="EMBL" id="KAG5682001.1"/>
    </source>
</evidence>
<dbReference type="InterPro" id="IPR000742">
    <property type="entry name" value="EGF"/>
</dbReference>
<feature type="disulfide bond" evidence="12">
    <location>
        <begin position="1106"/>
        <end position="1118"/>
    </location>
</feature>
<comment type="subcellular location">
    <subcellularLocation>
        <location evidence="1">Secreted</location>
        <location evidence="1">Extracellular space</location>
        <location evidence="1">Extracellular matrix</location>
        <location evidence="1">Basement membrane</location>
    </subcellularLocation>
</comment>
<evidence type="ECO:0000256" key="12">
    <source>
        <dbReference type="PROSITE-ProRule" id="PRU00460"/>
    </source>
</evidence>
<proteinExistence type="predicted"/>
<dbReference type="Pfam" id="PF00055">
    <property type="entry name" value="Laminin_N"/>
    <property type="match status" value="1"/>
</dbReference>
<evidence type="ECO:0000256" key="3">
    <source>
        <dbReference type="ARBA" id="ARBA00022530"/>
    </source>
</evidence>
<dbReference type="EMBL" id="JADBJN010000001">
    <property type="protein sequence ID" value="KAG5682001.1"/>
    <property type="molecule type" value="Genomic_DNA"/>
</dbReference>
<dbReference type="PANTHER" id="PTHR10574">
    <property type="entry name" value="NETRIN/LAMININ-RELATED"/>
    <property type="match status" value="1"/>
</dbReference>
<dbReference type="GO" id="GO:0030054">
    <property type="term" value="C:cell junction"/>
    <property type="evidence" value="ECO:0007669"/>
    <property type="project" value="UniProtKB-ARBA"/>
</dbReference>
<keyword evidence="4 14" id="KW-0732">Signal</keyword>
<feature type="disulfide bond" evidence="12">
    <location>
        <begin position="802"/>
        <end position="814"/>
    </location>
</feature>
<dbReference type="SMART" id="SM00181">
    <property type="entry name" value="EGF"/>
    <property type="match status" value="8"/>
</dbReference>
<dbReference type="FunFam" id="2.60.120.260:FF:000010">
    <property type="entry name" value="Laminin subunit beta 1"/>
    <property type="match status" value="1"/>
</dbReference>
<evidence type="ECO:0000256" key="9">
    <source>
        <dbReference type="ARBA" id="ARBA00023157"/>
    </source>
</evidence>
<feature type="signal peptide" evidence="14">
    <location>
        <begin position="1"/>
        <end position="26"/>
    </location>
</feature>
<keyword evidence="3" id="KW-0272">Extracellular matrix</keyword>